<dbReference type="STRING" id="1802772.A3H60_00815"/>
<dbReference type="Proteomes" id="UP000177202">
    <property type="component" value="Unassembled WGS sequence"/>
</dbReference>
<dbReference type="InterPro" id="IPR000831">
    <property type="entry name" value="Trp_repress"/>
</dbReference>
<protein>
    <submittedName>
        <fullName evidence="1">Uncharacterized protein</fullName>
    </submittedName>
</protein>
<proteinExistence type="predicted"/>
<dbReference type="GO" id="GO:0043565">
    <property type="term" value="F:sequence-specific DNA binding"/>
    <property type="evidence" value="ECO:0007669"/>
    <property type="project" value="InterPro"/>
</dbReference>
<dbReference type="GO" id="GO:0003700">
    <property type="term" value="F:DNA-binding transcription factor activity"/>
    <property type="evidence" value="ECO:0007669"/>
    <property type="project" value="InterPro"/>
</dbReference>
<dbReference type="AlphaFoldDB" id="A0A1G2UMY6"/>
<dbReference type="Gene3D" id="1.10.1270.10">
    <property type="entry name" value="TrpR-like"/>
    <property type="match status" value="1"/>
</dbReference>
<dbReference type="EMBL" id="MHWP01000010">
    <property type="protein sequence ID" value="OHB10703.1"/>
    <property type="molecule type" value="Genomic_DNA"/>
</dbReference>
<sequence>MPHVSRRRLNQETFDKIFQKLISVLEYAQRKNKFTSVLEEILTATEKIMLAKRVAIVLLLLGDIPQHRISEALIVSPTTVSKMSLQVEIGKYDSIKNISKKEKIDLEKIIWLLLTAGGVLPPRAGGRYWRGKGFKAFLEN</sequence>
<dbReference type="InterPro" id="IPR038116">
    <property type="entry name" value="TrpR-like_sf"/>
</dbReference>
<organism evidence="1 2">
    <name type="scientific">Candidatus Zambryskibacteria bacterium RIFCSPLOWO2_02_FULL_44_12b</name>
    <dbReference type="NCBI Taxonomy" id="1802772"/>
    <lineage>
        <taxon>Bacteria</taxon>
        <taxon>Candidatus Zambryskiibacteriota</taxon>
    </lineage>
</organism>
<comment type="caution">
    <text evidence="1">The sequence shown here is derived from an EMBL/GenBank/DDBJ whole genome shotgun (WGS) entry which is preliminary data.</text>
</comment>
<accession>A0A1G2UMY6</accession>
<evidence type="ECO:0000313" key="1">
    <source>
        <dbReference type="EMBL" id="OHB10703.1"/>
    </source>
</evidence>
<dbReference type="SUPFAM" id="SSF48295">
    <property type="entry name" value="TrpR-like"/>
    <property type="match status" value="1"/>
</dbReference>
<gene>
    <name evidence="1" type="ORF">A3H60_00815</name>
</gene>
<reference evidence="1 2" key="1">
    <citation type="journal article" date="2016" name="Nat. Commun.">
        <title>Thousands of microbial genomes shed light on interconnected biogeochemical processes in an aquifer system.</title>
        <authorList>
            <person name="Anantharaman K."/>
            <person name="Brown C.T."/>
            <person name="Hug L.A."/>
            <person name="Sharon I."/>
            <person name="Castelle C.J."/>
            <person name="Probst A.J."/>
            <person name="Thomas B.C."/>
            <person name="Singh A."/>
            <person name="Wilkins M.J."/>
            <person name="Karaoz U."/>
            <person name="Brodie E.L."/>
            <person name="Williams K.H."/>
            <person name="Hubbard S.S."/>
            <person name="Banfield J.F."/>
        </authorList>
    </citation>
    <scope>NUCLEOTIDE SEQUENCE [LARGE SCALE GENOMIC DNA]</scope>
</reference>
<dbReference type="InterPro" id="IPR010921">
    <property type="entry name" value="Trp_repressor/repl_initiator"/>
</dbReference>
<dbReference type="Pfam" id="PF01371">
    <property type="entry name" value="Trp_repressor"/>
    <property type="match status" value="1"/>
</dbReference>
<name>A0A1G2UMY6_9BACT</name>
<evidence type="ECO:0000313" key="2">
    <source>
        <dbReference type="Proteomes" id="UP000177202"/>
    </source>
</evidence>